<gene>
    <name evidence="1" type="ORF">ACG33_12760</name>
</gene>
<accession>A0A127FC06</accession>
<protein>
    <submittedName>
        <fullName evidence="1">Uncharacterized protein</fullName>
    </submittedName>
</protein>
<evidence type="ECO:0000313" key="1">
    <source>
        <dbReference type="EMBL" id="AMN47952.1"/>
    </source>
</evidence>
<dbReference type="RefSeq" id="WP_157071791.1">
    <property type="nucleotide sequence ID" value="NZ_CP011971.1"/>
</dbReference>
<evidence type="ECO:0000313" key="2">
    <source>
        <dbReference type="Proteomes" id="UP000070250"/>
    </source>
</evidence>
<dbReference type="OrthoDB" id="8563863at2"/>
<dbReference type="Proteomes" id="UP000070250">
    <property type="component" value="Chromosome"/>
</dbReference>
<reference evidence="1 2" key="1">
    <citation type="submission" date="2015-06" db="EMBL/GenBank/DDBJ databases">
        <title>A Comprehensive Approach to Explore the Metabolic and Phylogenetic Diversity of Bacterial Steroid Degradation in the Environment: Testosterone as an Example.</title>
        <authorList>
            <person name="Yang F.-C."/>
            <person name="Chen Y.-L."/>
            <person name="Yu C.-P."/>
            <person name="Tang S.-L."/>
            <person name="Wang P.-H."/>
            <person name="Ismail W."/>
            <person name="Wang C.-H."/>
            <person name="Yang C.-Y."/>
            <person name="Chiang Y.-R."/>
        </authorList>
    </citation>
    <scope>NUCLEOTIDE SEQUENCE [LARGE SCALE GENOMIC DNA]</scope>
    <source>
        <strain evidence="1 2">DSM 18526</strain>
    </source>
</reference>
<organism evidence="1 2">
    <name type="scientific">Steroidobacter denitrificans</name>
    <dbReference type="NCBI Taxonomy" id="465721"/>
    <lineage>
        <taxon>Bacteria</taxon>
        <taxon>Pseudomonadati</taxon>
        <taxon>Pseudomonadota</taxon>
        <taxon>Gammaproteobacteria</taxon>
        <taxon>Steroidobacterales</taxon>
        <taxon>Steroidobacteraceae</taxon>
        <taxon>Steroidobacter</taxon>
    </lineage>
</organism>
<keyword evidence="2" id="KW-1185">Reference proteome</keyword>
<dbReference type="EMBL" id="CP011971">
    <property type="protein sequence ID" value="AMN47952.1"/>
    <property type="molecule type" value="Genomic_DNA"/>
</dbReference>
<proteinExistence type="predicted"/>
<dbReference type="AlphaFoldDB" id="A0A127FC06"/>
<sequence>MEITTMPQNCAHCGQAFQPSPQVPNQTYCSSAECQRARKLRWQQDKLRTDPDYRDNQRDAQRAWFDRHPGYWRAYHAANPDAVEGGQNGSASGVGNGLAKMDVSILPSGLYQLRRIPAPFPEEGDAWLVEITPVSIDCVCKKDVCKEMT</sequence>
<name>A0A127FC06_STEDE</name>
<dbReference type="KEGG" id="sdf:ACG33_12760"/>